<dbReference type="EMBL" id="CP051128">
    <property type="protein sequence ID" value="QIZ10207.1"/>
    <property type="molecule type" value="Genomic_DNA"/>
</dbReference>
<evidence type="ECO:0000313" key="2">
    <source>
        <dbReference type="Proteomes" id="UP000501868"/>
    </source>
</evidence>
<dbReference type="Proteomes" id="UP000501868">
    <property type="component" value="Chromosome"/>
</dbReference>
<protein>
    <submittedName>
        <fullName evidence="1">Bacillithiol system redox-active protein YtxJ</fullName>
    </submittedName>
</protein>
<gene>
    <name evidence="1" type="primary">ytxJ</name>
    <name evidence="1" type="ORF">HFZ78_28685</name>
</gene>
<reference evidence="1 2" key="1">
    <citation type="submission" date="2020-04" db="EMBL/GenBank/DDBJ databases">
        <title>Genome-Wide Identification of 5-Methylcytosine Sites in Bacterial Genomes By High-Throughput Sequencing of MspJI Restriction Fragments.</title>
        <authorList>
            <person name="Wu V."/>
        </authorList>
    </citation>
    <scope>NUCLEOTIDE SEQUENCE [LARGE SCALE GENOMIC DNA]</scope>
    <source>
        <strain evidence="1 2">S2</strain>
    </source>
</reference>
<dbReference type="AlphaFoldDB" id="A0A6H1P9Y6"/>
<dbReference type="Pfam" id="PF11009">
    <property type="entry name" value="BrxC"/>
    <property type="match status" value="1"/>
</dbReference>
<organism evidence="1 2">
    <name type="scientific">Priestia megaterium</name>
    <name type="common">Bacillus megaterium</name>
    <dbReference type="NCBI Taxonomy" id="1404"/>
    <lineage>
        <taxon>Bacteria</taxon>
        <taxon>Bacillati</taxon>
        <taxon>Bacillota</taxon>
        <taxon>Bacilli</taxon>
        <taxon>Bacillales</taxon>
        <taxon>Bacillaceae</taxon>
        <taxon>Priestia</taxon>
    </lineage>
</organism>
<proteinExistence type="predicted"/>
<name>A0A6H1P9Y6_PRIMG</name>
<evidence type="ECO:0000313" key="1">
    <source>
        <dbReference type="EMBL" id="QIZ10207.1"/>
    </source>
</evidence>
<dbReference type="Gene3D" id="3.40.30.10">
    <property type="entry name" value="Glutaredoxin"/>
    <property type="match status" value="1"/>
</dbReference>
<dbReference type="SUPFAM" id="SSF52833">
    <property type="entry name" value="Thioredoxin-like"/>
    <property type="match status" value="1"/>
</dbReference>
<reference evidence="1 2" key="2">
    <citation type="submission" date="2020-04" db="EMBL/GenBank/DDBJ databases">
        <authorList>
            <person name="Fomenkov A."/>
            <person name="Anton B.P."/>
            <person name="Roberts R.J."/>
        </authorList>
    </citation>
    <scope>NUCLEOTIDE SEQUENCE [LARGE SCALE GENOMIC DNA]</scope>
    <source>
        <strain evidence="1 2">S2</strain>
    </source>
</reference>
<dbReference type="InterPro" id="IPR022551">
    <property type="entry name" value="BrxC"/>
</dbReference>
<dbReference type="NCBIfam" id="TIGR04019">
    <property type="entry name" value="B_thiol_YtxJ"/>
    <property type="match status" value="1"/>
</dbReference>
<sequence>MLEKIDSIEQFDEVLKKESTFFLLKHSLTCPISHAAYKEYEKFANENQAVPTYFLAVQDSRPLSNEVAEKFQIKHESPQTILFSNGEPLWNASHWKITSRSLTGAFSENQS</sequence>
<dbReference type="InterPro" id="IPR036249">
    <property type="entry name" value="Thioredoxin-like_sf"/>
</dbReference>
<accession>A0A6H1P9Y6</accession>